<dbReference type="PROSITE" id="PS00141">
    <property type="entry name" value="ASP_PROTEASE"/>
    <property type="match status" value="1"/>
</dbReference>
<dbReference type="EMBL" id="CP058627">
    <property type="protein sequence ID" value="QLG87606.1"/>
    <property type="molecule type" value="Genomic_DNA"/>
</dbReference>
<keyword evidence="2" id="KW-1185">Reference proteome</keyword>
<dbReference type="NCBIfam" id="TIGR02281">
    <property type="entry name" value="clan_AA_DTGA"/>
    <property type="match status" value="1"/>
</dbReference>
<dbReference type="InterPro" id="IPR034122">
    <property type="entry name" value="Retropepsin-like_bacterial"/>
</dbReference>
<evidence type="ECO:0000313" key="1">
    <source>
        <dbReference type="EMBL" id="QLG87606.1"/>
    </source>
</evidence>
<dbReference type="SUPFAM" id="SSF50630">
    <property type="entry name" value="Acid proteases"/>
    <property type="match status" value="1"/>
</dbReference>
<dbReference type="Proteomes" id="UP000509597">
    <property type="component" value="Chromosome"/>
</dbReference>
<reference evidence="1 2" key="1">
    <citation type="submission" date="2020-07" db="EMBL/GenBank/DDBJ databases">
        <title>Complete genome sequence of Chitinibacter sp. 2T18.</title>
        <authorList>
            <person name="Bae J.-W."/>
            <person name="Choi J.-W."/>
        </authorList>
    </citation>
    <scope>NUCLEOTIDE SEQUENCE [LARGE SCALE GENOMIC DNA]</scope>
    <source>
        <strain evidence="1 2">2T18</strain>
    </source>
</reference>
<evidence type="ECO:0000313" key="2">
    <source>
        <dbReference type="Proteomes" id="UP000509597"/>
    </source>
</evidence>
<accession>A0A7H9BH72</accession>
<dbReference type="GO" id="GO:0006508">
    <property type="term" value="P:proteolysis"/>
    <property type="evidence" value="ECO:0007669"/>
    <property type="project" value="UniProtKB-KW"/>
</dbReference>
<dbReference type="CDD" id="cd05483">
    <property type="entry name" value="retropepsin_like_bacteria"/>
    <property type="match status" value="1"/>
</dbReference>
<organism evidence="1 2">
    <name type="scientific">Chitinibacter bivalviorum</name>
    <dbReference type="NCBI Taxonomy" id="2739434"/>
    <lineage>
        <taxon>Bacteria</taxon>
        <taxon>Pseudomonadati</taxon>
        <taxon>Pseudomonadota</taxon>
        <taxon>Betaproteobacteria</taxon>
        <taxon>Neisseriales</taxon>
        <taxon>Chitinibacteraceae</taxon>
        <taxon>Chitinibacter</taxon>
    </lineage>
</organism>
<name>A0A7H9BH72_9NEIS</name>
<dbReference type="GO" id="GO:0004190">
    <property type="term" value="F:aspartic-type endopeptidase activity"/>
    <property type="evidence" value="ECO:0007669"/>
    <property type="project" value="InterPro"/>
</dbReference>
<protein>
    <submittedName>
        <fullName evidence="1">Retroviral-like aspartic protease family protein</fullName>
    </submittedName>
</protein>
<proteinExistence type="predicted"/>
<sequence>MKSTASIVIVWLLVAALIYWAFDAMILRQHNPNSIQITSQQSGDLVLKRSRDGHFRLSVLINGEPIVLMVDTGASNLTLDDAQAQRLNLSRGDTFMTQTANGSVMGYASMIETLDLGTFQLRNVPIGVIPKLGDEGLLGMNVLKNFAVQIQGDQMTIRSLSILK</sequence>
<dbReference type="InterPro" id="IPR021109">
    <property type="entry name" value="Peptidase_aspartic_dom_sf"/>
</dbReference>
<dbReference type="InterPro" id="IPR001969">
    <property type="entry name" value="Aspartic_peptidase_AS"/>
</dbReference>
<dbReference type="AlphaFoldDB" id="A0A7H9BH72"/>
<keyword evidence="1" id="KW-0378">Hydrolase</keyword>
<dbReference type="Gene3D" id="2.40.70.10">
    <property type="entry name" value="Acid Proteases"/>
    <property type="match status" value="1"/>
</dbReference>
<dbReference type="RefSeq" id="WP_179357688.1">
    <property type="nucleotide sequence ID" value="NZ_CP058627.1"/>
</dbReference>
<dbReference type="InterPro" id="IPR011969">
    <property type="entry name" value="Clan_AA_Asp_peptidase_C"/>
</dbReference>
<dbReference type="Pfam" id="PF13975">
    <property type="entry name" value="gag-asp_proteas"/>
    <property type="match status" value="1"/>
</dbReference>
<keyword evidence="1" id="KW-0645">Protease</keyword>
<gene>
    <name evidence="1" type="ORF">HQ393_04675</name>
</gene>
<dbReference type="KEGG" id="chiz:HQ393_04675"/>